<accession>A0AAP0PA24</accession>
<protein>
    <submittedName>
        <fullName evidence="2">Uncharacterized protein</fullName>
    </submittedName>
</protein>
<dbReference type="EMBL" id="JBBNAG010000005">
    <property type="protein sequence ID" value="KAK9133136.1"/>
    <property type="molecule type" value="Genomic_DNA"/>
</dbReference>
<proteinExistence type="predicted"/>
<evidence type="ECO:0000313" key="3">
    <source>
        <dbReference type="Proteomes" id="UP001419268"/>
    </source>
</evidence>
<evidence type="ECO:0000313" key="2">
    <source>
        <dbReference type="EMBL" id="KAK9133136.1"/>
    </source>
</evidence>
<evidence type="ECO:0000256" key="1">
    <source>
        <dbReference type="SAM" id="MobiDB-lite"/>
    </source>
</evidence>
<dbReference type="Proteomes" id="UP001419268">
    <property type="component" value="Unassembled WGS sequence"/>
</dbReference>
<gene>
    <name evidence="2" type="ORF">Scep_012664</name>
</gene>
<feature type="region of interest" description="Disordered" evidence="1">
    <location>
        <begin position="114"/>
        <end position="147"/>
    </location>
</feature>
<comment type="caution">
    <text evidence="2">The sequence shown here is derived from an EMBL/GenBank/DDBJ whole genome shotgun (WGS) entry which is preliminary data.</text>
</comment>
<sequence length="147" mass="16726">MRELEIEVWVQDTYAGANLVAVVHSLKVKTHVVHGLDVLLWTDDVAARDLRRCAAVDELAAVRRRHVARGRLKRRPSARPNTWETVTIRIWRHIGGLLEQERTQAERDMKTKFVRDCGNTGPEENPTPAVKKEGTQRDGEIMGELKA</sequence>
<feature type="compositionally biased region" description="Basic and acidic residues" evidence="1">
    <location>
        <begin position="130"/>
        <end position="147"/>
    </location>
</feature>
<keyword evidence="3" id="KW-1185">Reference proteome</keyword>
<organism evidence="2 3">
    <name type="scientific">Stephania cephalantha</name>
    <dbReference type="NCBI Taxonomy" id="152367"/>
    <lineage>
        <taxon>Eukaryota</taxon>
        <taxon>Viridiplantae</taxon>
        <taxon>Streptophyta</taxon>
        <taxon>Embryophyta</taxon>
        <taxon>Tracheophyta</taxon>
        <taxon>Spermatophyta</taxon>
        <taxon>Magnoliopsida</taxon>
        <taxon>Ranunculales</taxon>
        <taxon>Menispermaceae</taxon>
        <taxon>Menispermoideae</taxon>
        <taxon>Cissampelideae</taxon>
        <taxon>Stephania</taxon>
    </lineage>
</organism>
<dbReference type="AlphaFoldDB" id="A0AAP0PA24"/>
<reference evidence="2 3" key="1">
    <citation type="submission" date="2024-01" db="EMBL/GenBank/DDBJ databases">
        <title>Genome assemblies of Stephania.</title>
        <authorList>
            <person name="Yang L."/>
        </authorList>
    </citation>
    <scope>NUCLEOTIDE SEQUENCE [LARGE SCALE GENOMIC DNA]</scope>
    <source>
        <strain evidence="2">JXDWG</strain>
        <tissue evidence="2">Leaf</tissue>
    </source>
</reference>
<name>A0AAP0PA24_9MAGN</name>